<organism evidence="2 3">
    <name type="scientific">Amniculicola lignicola CBS 123094</name>
    <dbReference type="NCBI Taxonomy" id="1392246"/>
    <lineage>
        <taxon>Eukaryota</taxon>
        <taxon>Fungi</taxon>
        <taxon>Dikarya</taxon>
        <taxon>Ascomycota</taxon>
        <taxon>Pezizomycotina</taxon>
        <taxon>Dothideomycetes</taxon>
        <taxon>Pleosporomycetidae</taxon>
        <taxon>Pleosporales</taxon>
        <taxon>Amniculicolaceae</taxon>
        <taxon>Amniculicola</taxon>
    </lineage>
</organism>
<keyword evidence="3" id="KW-1185">Reference proteome</keyword>
<reference evidence="2" key="1">
    <citation type="journal article" date="2020" name="Stud. Mycol.">
        <title>101 Dothideomycetes genomes: a test case for predicting lifestyles and emergence of pathogens.</title>
        <authorList>
            <person name="Haridas S."/>
            <person name="Albert R."/>
            <person name="Binder M."/>
            <person name="Bloem J."/>
            <person name="Labutti K."/>
            <person name="Salamov A."/>
            <person name="Andreopoulos B."/>
            <person name="Baker S."/>
            <person name="Barry K."/>
            <person name="Bills G."/>
            <person name="Bluhm B."/>
            <person name="Cannon C."/>
            <person name="Castanera R."/>
            <person name="Culley D."/>
            <person name="Daum C."/>
            <person name="Ezra D."/>
            <person name="Gonzalez J."/>
            <person name="Henrissat B."/>
            <person name="Kuo A."/>
            <person name="Liang C."/>
            <person name="Lipzen A."/>
            <person name="Lutzoni F."/>
            <person name="Magnuson J."/>
            <person name="Mondo S."/>
            <person name="Nolan M."/>
            <person name="Ohm R."/>
            <person name="Pangilinan J."/>
            <person name="Park H.-J."/>
            <person name="Ramirez L."/>
            <person name="Alfaro M."/>
            <person name="Sun H."/>
            <person name="Tritt A."/>
            <person name="Yoshinaga Y."/>
            <person name="Zwiers L.-H."/>
            <person name="Turgeon B."/>
            <person name="Goodwin S."/>
            <person name="Spatafora J."/>
            <person name="Crous P."/>
            <person name="Grigoriev I."/>
        </authorList>
    </citation>
    <scope>NUCLEOTIDE SEQUENCE</scope>
    <source>
        <strain evidence="2">CBS 123094</strain>
    </source>
</reference>
<dbReference type="EMBL" id="ML977582">
    <property type="protein sequence ID" value="KAF2001560.1"/>
    <property type="molecule type" value="Genomic_DNA"/>
</dbReference>
<accession>A0A6A5WI41</accession>
<keyword evidence="1" id="KW-0472">Membrane</keyword>
<protein>
    <submittedName>
        <fullName evidence="2">Uncharacterized protein</fullName>
    </submittedName>
</protein>
<evidence type="ECO:0000313" key="2">
    <source>
        <dbReference type="EMBL" id="KAF2001560.1"/>
    </source>
</evidence>
<evidence type="ECO:0000313" key="3">
    <source>
        <dbReference type="Proteomes" id="UP000799779"/>
    </source>
</evidence>
<evidence type="ECO:0000256" key="1">
    <source>
        <dbReference type="SAM" id="Phobius"/>
    </source>
</evidence>
<keyword evidence="1" id="KW-0812">Transmembrane</keyword>
<proteinExistence type="predicted"/>
<gene>
    <name evidence="2" type="ORF">P154DRAFT_521619</name>
</gene>
<name>A0A6A5WI41_9PLEO</name>
<feature type="transmembrane region" description="Helical" evidence="1">
    <location>
        <begin position="21"/>
        <end position="43"/>
    </location>
</feature>
<keyword evidence="1" id="KW-1133">Transmembrane helix</keyword>
<dbReference type="Proteomes" id="UP000799779">
    <property type="component" value="Unassembled WGS sequence"/>
</dbReference>
<dbReference type="AlphaFoldDB" id="A0A6A5WI41"/>
<sequence length="57" mass="6214">MPGEIIFPREREISGLAGRGIDALALVTTGLASIAMIFILSLFDPTINSQRSVDLYY</sequence>